<feature type="transmembrane region" description="Helical" evidence="9">
    <location>
        <begin position="338"/>
        <end position="357"/>
    </location>
</feature>
<dbReference type="SUPFAM" id="SSF55874">
    <property type="entry name" value="ATPase domain of HSP90 chaperone/DNA topoisomerase II/histidine kinase"/>
    <property type="match status" value="1"/>
</dbReference>
<evidence type="ECO:0000256" key="3">
    <source>
        <dbReference type="ARBA" id="ARBA00022553"/>
    </source>
</evidence>
<dbReference type="Proteomes" id="UP000662783">
    <property type="component" value="Chromosome"/>
</dbReference>
<dbReference type="InterPro" id="IPR050482">
    <property type="entry name" value="Sensor_HK_TwoCompSys"/>
</dbReference>
<keyword evidence="9" id="KW-1133">Transmembrane helix</keyword>
<dbReference type="GO" id="GO:0016020">
    <property type="term" value="C:membrane"/>
    <property type="evidence" value="ECO:0007669"/>
    <property type="project" value="InterPro"/>
</dbReference>
<dbReference type="KEGG" id="fuv:JR347_06390"/>
<reference evidence="11" key="1">
    <citation type="submission" date="2021-02" db="EMBL/GenBank/DDBJ databases">
        <title>Fulvivirga sp. S481 isolated from sea water.</title>
        <authorList>
            <person name="Bae S.S."/>
            <person name="Baek K."/>
        </authorList>
    </citation>
    <scope>NUCLEOTIDE SEQUENCE</scope>
    <source>
        <strain evidence="11">S481</strain>
    </source>
</reference>
<keyword evidence="5" id="KW-0547">Nucleotide-binding</keyword>
<dbReference type="InterPro" id="IPR011712">
    <property type="entry name" value="Sig_transdc_His_kin_sub3_dim/P"/>
</dbReference>
<gene>
    <name evidence="11" type="ORF">JR347_06390</name>
</gene>
<keyword evidence="6" id="KW-0418">Kinase</keyword>
<evidence type="ECO:0000256" key="5">
    <source>
        <dbReference type="ARBA" id="ARBA00022741"/>
    </source>
</evidence>
<dbReference type="EC" id="2.7.13.3" evidence="2"/>
<evidence type="ECO:0000313" key="11">
    <source>
        <dbReference type="EMBL" id="QSE98705.1"/>
    </source>
</evidence>
<evidence type="ECO:0000256" key="9">
    <source>
        <dbReference type="SAM" id="Phobius"/>
    </source>
</evidence>
<keyword evidence="7" id="KW-0067">ATP-binding</keyword>
<dbReference type="AlphaFoldDB" id="A0A974WM01"/>
<evidence type="ECO:0000256" key="2">
    <source>
        <dbReference type="ARBA" id="ARBA00012438"/>
    </source>
</evidence>
<keyword evidence="9" id="KW-0812">Transmembrane</keyword>
<keyword evidence="8" id="KW-0902">Two-component regulatory system</keyword>
<dbReference type="RefSeq" id="WP_205723219.1">
    <property type="nucleotide sequence ID" value="NZ_CP070608.1"/>
</dbReference>
<proteinExistence type="predicted"/>
<keyword evidence="12" id="KW-1185">Reference proteome</keyword>
<keyword evidence="9" id="KW-0472">Membrane</keyword>
<keyword evidence="3" id="KW-0597">Phosphoprotein</keyword>
<organism evidence="11 12">
    <name type="scientific">Fulvivirga lutea</name>
    <dbReference type="NCBI Taxonomy" id="2810512"/>
    <lineage>
        <taxon>Bacteria</taxon>
        <taxon>Pseudomonadati</taxon>
        <taxon>Bacteroidota</taxon>
        <taxon>Cytophagia</taxon>
        <taxon>Cytophagales</taxon>
        <taxon>Fulvivirgaceae</taxon>
        <taxon>Fulvivirga</taxon>
    </lineage>
</organism>
<dbReference type="InterPro" id="IPR005467">
    <property type="entry name" value="His_kinase_dom"/>
</dbReference>
<dbReference type="Pfam" id="PF13424">
    <property type="entry name" value="TPR_12"/>
    <property type="match status" value="1"/>
</dbReference>
<evidence type="ECO:0000256" key="4">
    <source>
        <dbReference type="ARBA" id="ARBA00022679"/>
    </source>
</evidence>
<dbReference type="GO" id="GO:0000155">
    <property type="term" value="F:phosphorelay sensor kinase activity"/>
    <property type="evidence" value="ECO:0007669"/>
    <property type="project" value="InterPro"/>
</dbReference>
<dbReference type="PANTHER" id="PTHR24421:SF10">
    <property type="entry name" value="NITRATE_NITRITE SENSOR PROTEIN NARQ"/>
    <property type="match status" value="1"/>
</dbReference>
<dbReference type="PANTHER" id="PTHR24421">
    <property type="entry name" value="NITRATE/NITRITE SENSOR PROTEIN NARX-RELATED"/>
    <property type="match status" value="1"/>
</dbReference>
<evidence type="ECO:0000259" key="10">
    <source>
        <dbReference type="PROSITE" id="PS50109"/>
    </source>
</evidence>
<dbReference type="Pfam" id="PF02518">
    <property type="entry name" value="HATPase_c"/>
    <property type="match status" value="1"/>
</dbReference>
<dbReference type="Gene3D" id="1.25.40.10">
    <property type="entry name" value="Tetratricopeptide repeat domain"/>
    <property type="match status" value="2"/>
</dbReference>
<protein>
    <recommendedName>
        <fullName evidence="2">histidine kinase</fullName>
        <ecNumber evidence="2">2.7.13.3</ecNumber>
    </recommendedName>
</protein>
<dbReference type="CDD" id="cd16917">
    <property type="entry name" value="HATPase_UhpB-NarQ-NarX-like"/>
    <property type="match status" value="1"/>
</dbReference>
<dbReference type="GO" id="GO:0046983">
    <property type="term" value="F:protein dimerization activity"/>
    <property type="evidence" value="ECO:0007669"/>
    <property type="project" value="InterPro"/>
</dbReference>
<dbReference type="InterPro" id="IPR019734">
    <property type="entry name" value="TPR_rpt"/>
</dbReference>
<comment type="catalytic activity">
    <reaction evidence="1">
        <text>ATP + protein L-histidine = ADP + protein N-phospho-L-histidine.</text>
        <dbReference type="EC" id="2.7.13.3"/>
    </reaction>
</comment>
<dbReference type="Gene3D" id="3.30.565.10">
    <property type="entry name" value="Histidine kinase-like ATPase, C-terminal domain"/>
    <property type="match status" value="1"/>
</dbReference>
<feature type="domain" description="Histidine kinase" evidence="10">
    <location>
        <begin position="391"/>
        <end position="575"/>
    </location>
</feature>
<evidence type="ECO:0000313" key="12">
    <source>
        <dbReference type="Proteomes" id="UP000662783"/>
    </source>
</evidence>
<dbReference type="Pfam" id="PF13181">
    <property type="entry name" value="TPR_8"/>
    <property type="match status" value="1"/>
</dbReference>
<dbReference type="GO" id="GO:0005524">
    <property type="term" value="F:ATP binding"/>
    <property type="evidence" value="ECO:0007669"/>
    <property type="project" value="UniProtKB-KW"/>
</dbReference>
<evidence type="ECO:0000256" key="1">
    <source>
        <dbReference type="ARBA" id="ARBA00000085"/>
    </source>
</evidence>
<evidence type="ECO:0000256" key="8">
    <source>
        <dbReference type="ARBA" id="ARBA00023012"/>
    </source>
</evidence>
<evidence type="ECO:0000256" key="7">
    <source>
        <dbReference type="ARBA" id="ARBA00022840"/>
    </source>
</evidence>
<dbReference type="InterPro" id="IPR003594">
    <property type="entry name" value="HATPase_dom"/>
</dbReference>
<dbReference type="InterPro" id="IPR011990">
    <property type="entry name" value="TPR-like_helical_dom_sf"/>
</dbReference>
<dbReference type="Gene3D" id="1.20.5.1930">
    <property type="match status" value="1"/>
</dbReference>
<sequence length="575" mass="65700">MRLLLVFLFAVIQVYDPLIDAENDRQKGIEYKNLGQPDSALYFLERALGQFSAVQDSFGIANVLVNLASLENTKGDFVRSFKLYHEALDCYQNLNDVQGLIKVNVNLANQQLKLNNINEAFAYYLKAENYSINSRIDTYLAYIYNGLGSIFLRNDFENRNLDKAEKYLNQALNIFEEERDIDQAGFVLNNLSRLHKERGEYSKAIDSYIKYIDFGLKENNNSSLLKGYHNISILYKEIGEYQLSLENLEKAEEIAISISDPINYIHILSNLVDVNMSLGNFHEAQFYLEKYKSLRDSIYDDDKMESLTELQVKYQTKEKEELLAKEIELNNERKWRNIFLTILSLALITGLCVIIWLNKKRRMEERNTLERQKEIETLKASIEGENKERKRLATDLHDSVGSILTAVRMIHSSYKNQVGESGTKVDMLLSEAAETVREVSHNISPTTLNRYGLKKSLEHMFESLPDTIEVNYSINLPEKGVGKEVERSLDYIVKELVNNTVKHANAESIELQINVIDDVVILTYEDDGKGFNTNDLAEGIGLSNIKNRVALLNGSVEVNSATGEGFLCSIEVLVH</sequence>
<dbReference type="PROSITE" id="PS50109">
    <property type="entry name" value="HIS_KIN"/>
    <property type="match status" value="1"/>
</dbReference>
<dbReference type="EMBL" id="CP070608">
    <property type="protein sequence ID" value="QSE98705.1"/>
    <property type="molecule type" value="Genomic_DNA"/>
</dbReference>
<name>A0A974WM01_9BACT</name>
<dbReference type="SUPFAM" id="SSF48452">
    <property type="entry name" value="TPR-like"/>
    <property type="match status" value="2"/>
</dbReference>
<dbReference type="Pfam" id="PF07730">
    <property type="entry name" value="HisKA_3"/>
    <property type="match status" value="1"/>
</dbReference>
<keyword evidence="4" id="KW-0808">Transferase</keyword>
<evidence type="ECO:0000256" key="6">
    <source>
        <dbReference type="ARBA" id="ARBA00022777"/>
    </source>
</evidence>
<accession>A0A974WM01</accession>
<dbReference type="InterPro" id="IPR036890">
    <property type="entry name" value="HATPase_C_sf"/>
</dbReference>
<dbReference type="SMART" id="SM00028">
    <property type="entry name" value="TPR"/>
    <property type="match status" value="5"/>
</dbReference>